<keyword evidence="2" id="KW-1185">Reference proteome</keyword>
<dbReference type="EMBL" id="RDQH01000336">
    <property type="protein sequence ID" value="RXH88065.1"/>
    <property type="molecule type" value="Genomic_DNA"/>
</dbReference>
<reference evidence="1 2" key="1">
    <citation type="submission" date="2018-10" db="EMBL/GenBank/DDBJ databases">
        <title>A high-quality apple genome assembly.</title>
        <authorList>
            <person name="Hu J."/>
        </authorList>
    </citation>
    <scope>NUCLEOTIDE SEQUENCE [LARGE SCALE GENOMIC DNA]</scope>
    <source>
        <strain evidence="2">cv. HFTH1</strain>
        <tissue evidence="1">Young leaf</tissue>
    </source>
</reference>
<proteinExistence type="predicted"/>
<protein>
    <submittedName>
        <fullName evidence="1">Uncharacterized protein</fullName>
    </submittedName>
</protein>
<evidence type="ECO:0000313" key="2">
    <source>
        <dbReference type="Proteomes" id="UP000290289"/>
    </source>
</evidence>
<sequence length="84" mass="10353">MRRKEGVVQMVVVKRCRVGVVRRTRQRCFFEEPYRSIKEPYKNLVPNTRWFINFGTEKLYDEEKMKIATWTELGNMEYEDEEHF</sequence>
<dbReference type="AlphaFoldDB" id="A0A498J0A9"/>
<name>A0A498J0A9_MALDO</name>
<evidence type="ECO:0000313" key="1">
    <source>
        <dbReference type="EMBL" id="RXH88065.1"/>
    </source>
</evidence>
<accession>A0A498J0A9</accession>
<comment type="caution">
    <text evidence="1">The sequence shown here is derived from an EMBL/GenBank/DDBJ whole genome shotgun (WGS) entry which is preliminary data.</text>
</comment>
<dbReference type="Proteomes" id="UP000290289">
    <property type="component" value="Chromosome 10"/>
</dbReference>
<organism evidence="1 2">
    <name type="scientific">Malus domestica</name>
    <name type="common">Apple</name>
    <name type="synonym">Pyrus malus</name>
    <dbReference type="NCBI Taxonomy" id="3750"/>
    <lineage>
        <taxon>Eukaryota</taxon>
        <taxon>Viridiplantae</taxon>
        <taxon>Streptophyta</taxon>
        <taxon>Embryophyta</taxon>
        <taxon>Tracheophyta</taxon>
        <taxon>Spermatophyta</taxon>
        <taxon>Magnoliopsida</taxon>
        <taxon>eudicotyledons</taxon>
        <taxon>Gunneridae</taxon>
        <taxon>Pentapetalae</taxon>
        <taxon>rosids</taxon>
        <taxon>fabids</taxon>
        <taxon>Rosales</taxon>
        <taxon>Rosaceae</taxon>
        <taxon>Amygdaloideae</taxon>
        <taxon>Maleae</taxon>
        <taxon>Malus</taxon>
    </lineage>
</organism>
<gene>
    <name evidence="1" type="ORF">DVH24_042136</name>
</gene>